<gene>
    <name evidence="2" type="ORF">BDW59DRAFT_148287</name>
</gene>
<dbReference type="Proteomes" id="UP001610335">
    <property type="component" value="Unassembled WGS sequence"/>
</dbReference>
<feature type="transmembrane region" description="Helical" evidence="1">
    <location>
        <begin position="106"/>
        <end position="129"/>
    </location>
</feature>
<dbReference type="EMBL" id="JBFXLS010000049">
    <property type="protein sequence ID" value="KAL2823754.1"/>
    <property type="molecule type" value="Genomic_DNA"/>
</dbReference>
<evidence type="ECO:0000256" key="1">
    <source>
        <dbReference type="SAM" id="Phobius"/>
    </source>
</evidence>
<organism evidence="2 3">
    <name type="scientific">Aspergillus cavernicola</name>
    <dbReference type="NCBI Taxonomy" id="176166"/>
    <lineage>
        <taxon>Eukaryota</taxon>
        <taxon>Fungi</taxon>
        <taxon>Dikarya</taxon>
        <taxon>Ascomycota</taxon>
        <taxon>Pezizomycotina</taxon>
        <taxon>Eurotiomycetes</taxon>
        <taxon>Eurotiomycetidae</taxon>
        <taxon>Eurotiales</taxon>
        <taxon>Aspergillaceae</taxon>
        <taxon>Aspergillus</taxon>
        <taxon>Aspergillus subgen. Nidulantes</taxon>
    </lineage>
</organism>
<sequence>MVVSIASLCIAHLVSDRFHLWLFTRFPLPLSLVFLVRIIRWLASAFRGCVFRRIRCRLLLGSRHSLPFVHFPGLSCTVSTPEFFAIPCCLPRFLEMASVLLKSHDVAPVFPFVQLVQLLVLLSVQLVILP</sequence>
<name>A0ABR4I946_9EURO</name>
<evidence type="ECO:0000313" key="3">
    <source>
        <dbReference type="Proteomes" id="UP001610335"/>
    </source>
</evidence>
<reference evidence="2 3" key="1">
    <citation type="submission" date="2024-07" db="EMBL/GenBank/DDBJ databases">
        <title>Section-level genome sequencing and comparative genomics of Aspergillus sections Usti and Cavernicolus.</title>
        <authorList>
            <consortium name="Lawrence Berkeley National Laboratory"/>
            <person name="Nybo J.L."/>
            <person name="Vesth T.C."/>
            <person name="Theobald S."/>
            <person name="Frisvad J.C."/>
            <person name="Larsen T.O."/>
            <person name="Kjaerboelling I."/>
            <person name="Rothschild-Mancinelli K."/>
            <person name="Lyhne E.K."/>
            <person name="Kogle M.E."/>
            <person name="Barry K."/>
            <person name="Clum A."/>
            <person name="Na H."/>
            <person name="Ledsgaard L."/>
            <person name="Lin J."/>
            <person name="Lipzen A."/>
            <person name="Kuo A."/>
            <person name="Riley R."/>
            <person name="Mondo S."/>
            <person name="LaButti K."/>
            <person name="Haridas S."/>
            <person name="Pangalinan J."/>
            <person name="Salamov A.A."/>
            <person name="Simmons B.A."/>
            <person name="Magnuson J.K."/>
            <person name="Chen J."/>
            <person name="Drula E."/>
            <person name="Henrissat B."/>
            <person name="Wiebenga A."/>
            <person name="Lubbers R.J."/>
            <person name="Gomes A.C."/>
            <person name="Makela M.R."/>
            <person name="Stajich J."/>
            <person name="Grigoriev I.V."/>
            <person name="Mortensen U.H."/>
            <person name="De vries R.P."/>
            <person name="Baker S.E."/>
            <person name="Andersen M.R."/>
        </authorList>
    </citation>
    <scope>NUCLEOTIDE SEQUENCE [LARGE SCALE GENOMIC DNA]</scope>
    <source>
        <strain evidence="2 3">CBS 600.67</strain>
    </source>
</reference>
<evidence type="ECO:0000313" key="2">
    <source>
        <dbReference type="EMBL" id="KAL2823754.1"/>
    </source>
</evidence>
<protein>
    <submittedName>
        <fullName evidence="2">Uncharacterized protein</fullName>
    </submittedName>
</protein>
<accession>A0ABR4I946</accession>
<feature type="transmembrane region" description="Helical" evidence="1">
    <location>
        <begin position="31"/>
        <end position="50"/>
    </location>
</feature>
<keyword evidence="1" id="KW-1133">Transmembrane helix</keyword>
<keyword evidence="1" id="KW-0472">Membrane</keyword>
<proteinExistence type="predicted"/>
<keyword evidence="1" id="KW-0812">Transmembrane</keyword>
<comment type="caution">
    <text evidence="2">The sequence shown here is derived from an EMBL/GenBank/DDBJ whole genome shotgun (WGS) entry which is preliminary data.</text>
</comment>
<keyword evidence="3" id="KW-1185">Reference proteome</keyword>